<dbReference type="AlphaFoldDB" id="A0AAN7BZI0"/>
<protein>
    <recommendedName>
        <fullName evidence="4">Terpene synthase</fullName>
        <ecNumber evidence="4">4.2.3.-</ecNumber>
    </recommendedName>
</protein>
<evidence type="ECO:0000313" key="6">
    <source>
        <dbReference type="Proteomes" id="UP001301958"/>
    </source>
</evidence>
<dbReference type="Gene3D" id="1.10.600.10">
    <property type="entry name" value="Farnesyl Diphosphate Synthase"/>
    <property type="match status" value="1"/>
</dbReference>
<reference evidence="5" key="2">
    <citation type="submission" date="2023-05" db="EMBL/GenBank/DDBJ databases">
        <authorList>
            <consortium name="Lawrence Berkeley National Laboratory"/>
            <person name="Steindorff A."/>
            <person name="Hensen N."/>
            <person name="Bonometti L."/>
            <person name="Westerberg I."/>
            <person name="Brannstrom I.O."/>
            <person name="Guillou S."/>
            <person name="Cros-Aarteil S."/>
            <person name="Calhoun S."/>
            <person name="Haridas S."/>
            <person name="Kuo A."/>
            <person name="Mondo S."/>
            <person name="Pangilinan J."/>
            <person name="Riley R."/>
            <person name="Labutti K."/>
            <person name="Andreopoulos B."/>
            <person name="Lipzen A."/>
            <person name="Chen C."/>
            <person name="Yanf M."/>
            <person name="Daum C."/>
            <person name="Ng V."/>
            <person name="Clum A."/>
            <person name="Ohm R."/>
            <person name="Martin F."/>
            <person name="Silar P."/>
            <person name="Natvig D."/>
            <person name="Lalanne C."/>
            <person name="Gautier V."/>
            <person name="Ament-Velasquez S.L."/>
            <person name="Kruys A."/>
            <person name="Hutchinson M.I."/>
            <person name="Powell A.J."/>
            <person name="Barry K."/>
            <person name="Miller A.N."/>
            <person name="Grigoriev I.V."/>
            <person name="Debuchy R."/>
            <person name="Gladieux P."/>
            <person name="Thoren M.H."/>
            <person name="Johannesson H."/>
        </authorList>
    </citation>
    <scope>NUCLEOTIDE SEQUENCE</scope>
    <source>
        <strain evidence="5">CBS 990.96</strain>
    </source>
</reference>
<name>A0AAN7BZI0_9PEZI</name>
<dbReference type="SUPFAM" id="SSF48576">
    <property type="entry name" value="Terpenoid synthases"/>
    <property type="match status" value="1"/>
</dbReference>
<dbReference type="PANTHER" id="PTHR35201">
    <property type="entry name" value="TERPENE SYNTHASE"/>
    <property type="match status" value="1"/>
</dbReference>
<keyword evidence="4" id="KW-0456">Lyase</keyword>
<accession>A0AAN7BZI0</accession>
<dbReference type="GO" id="GO:0010333">
    <property type="term" value="F:terpene synthase activity"/>
    <property type="evidence" value="ECO:0007669"/>
    <property type="project" value="InterPro"/>
</dbReference>
<dbReference type="EC" id="4.2.3.-" evidence="4"/>
<sequence length="362" mass="40973">MDSSDPNQTLLTKLKGQTLHIPALHPLFSPKWQHSLQAVNPLHPQIKCFIDSKLATLIDDPKTLEKMRKGDAGLWVSGLFPTADFETLKLFATYTIFLFLWDDIIDSSKTLTLEQADKYCKETVEYIKKCLFRDGKGVEVGREEAPTRVCELFDEVSRGLNVDANDLKRLFEGLEGYVNACLDEFKWRKKGRNRVGMASKKEFWGWRLGTSSVEVMIWFERVLNGVGGGGFVEGEEGMKGLEREVNRGFVFINELFSLKKELKDGALGNLAPITMHELGLDLDGATKVVVKELEDCLRGFDEKAEVLQTKAAKESEEMGEMMRKLVESYRAIITGTLNFSICSPRYGVLKYRKEDGSFEVEL</sequence>
<reference evidence="5" key="1">
    <citation type="journal article" date="2023" name="Mol. Phylogenet. Evol.">
        <title>Genome-scale phylogeny and comparative genomics of the fungal order Sordariales.</title>
        <authorList>
            <person name="Hensen N."/>
            <person name="Bonometti L."/>
            <person name="Westerberg I."/>
            <person name="Brannstrom I.O."/>
            <person name="Guillou S."/>
            <person name="Cros-Aarteil S."/>
            <person name="Calhoun S."/>
            <person name="Haridas S."/>
            <person name="Kuo A."/>
            <person name="Mondo S."/>
            <person name="Pangilinan J."/>
            <person name="Riley R."/>
            <person name="LaButti K."/>
            <person name="Andreopoulos B."/>
            <person name="Lipzen A."/>
            <person name="Chen C."/>
            <person name="Yan M."/>
            <person name="Daum C."/>
            <person name="Ng V."/>
            <person name="Clum A."/>
            <person name="Steindorff A."/>
            <person name="Ohm R.A."/>
            <person name="Martin F."/>
            <person name="Silar P."/>
            <person name="Natvig D.O."/>
            <person name="Lalanne C."/>
            <person name="Gautier V."/>
            <person name="Ament-Velasquez S.L."/>
            <person name="Kruys A."/>
            <person name="Hutchinson M.I."/>
            <person name="Powell A.J."/>
            <person name="Barry K."/>
            <person name="Miller A.N."/>
            <person name="Grigoriev I.V."/>
            <person name="Debuchy R."/>
            <person name="Gladieux P."/>
            <person name="Hiltunen Thoren M."/>
            <person name="Johannesson H."/>
        </authorList>
    </citation>
    <scope>NUCLEOTIDE SEQUENCE</scope>
    <source>
        <strain evidence="5">CBS 990.96</strain>
    </source>
</reference>
<dbReference type="PANTHER" id="PTHR35201:SF4">
    <property type="entry name" value="BETA-PINACENE SYNTHASE-RELATED"/>
    <property type="match status" value="1"/>
</dbReference>
<dbReference type="GO" id="GO:0046872">
    <property type="term" value="F:metal ion binding"/>
    <property type="evidence" value="ECO:0007669"/>
    <property type="project" value="UniProtKB-KW"/>
</dbReference>
<evidence type="ECO:0000313" key="5">
    <source>
        <dbReference type="EMBL" id="KAK4232528.1"/>
    </source>
</evidence>
<dbReference type="Pfam" id="PF19086">
    <property type="entry name" value="Terpene_syn_C_2"/>
    <property type="match status" value="1"/>
</dbReference>
<proteinExistence type="inferred from homology"/>
<keyword evidence="3 4" id="KW-0460">Magnesium</keyword>
<evidence type="ECO:0000256" key="4">
    <source>
        <dbReference type="RuleBase" id="RU366034"/>
    </source>
</evidence>
<comment type="similarity">
    <text evidence="2 4">Belongs to the terpene synthase family.</text>
</comment>
<comment type="cofactor">
    <cofactor evidence="1 4">
        <name>Mg(2+)</name>
        <dbReference type="ChEBI" id="CHEBI:18420"/>
    </cofactor>
</comment>
<dbReference type="InterPro" id="IPR008949">
    <property type="entry name" value="Isoprenoid_synthase_dom_sf"/>
</dbReference>
<gene>
    <name evidence="5" type="ORF">QBC38DRAFT_450154</name>
</gene>
<dbReference type="Proteomes" id="UP001301958">
    <property type="component" value="Unassembled WGS sequence"/>
</dbReference>
<evidence type="ECO:0000256" key="1">
    <source>
        <dbReference type="ARBA" id="ARBA00001946"/>
    </source>
</evidence>
<keyword evidence="6" id="KW-1185">Reference proteome</keyword>
<evidence type="ECO:0000256" key="2">
    <source>
        <dbReference type="ARBA" id="ARBA00006333"/>
    </source>
</evidence>
<comment type="caution">
    <text evidence="5">The sequence shown here is derived from an EMBL/GenBank/DDBJ whole genome shotgun (WGS) entry which is preliminary data.</text>
</comment>
<evidence type="ECO:0000256" key="3">
    <source>
        <dbReference type="ARBA" id="ARBA00022842"/>
    </source>
</evidence>
<organism evidence="5 6">
    <name type="scientific">Podospora fimiseda</name>
    <dbReference type="NCBI Taxonomy" id="252190"/>
    <lineage>
        <taxon>Eukaryota</taxon>
        <taxon>Fungi</taxon>
        <taxon>Dikarya</taxon>
        <taxon>Ascomycota</taxon>
        <taxon>Pezizomycotina</taxon>
        <taxon>Sordariomycetes</taxon>
        <taxon>Sordariomycetidae</taxon>
        <taxon>Sordariales</taxon>
        <taxon>Podosporaceae</taxon>
        <taxon>Podospora</taxon>
    </lineage>
</organism>
<dbReference type="InterPro" id="IPR034686">
    <property type="entry name" value="Terpene_cyclase-like_2"/>
</dbReference>
<dbReference type="EMBL" id="MU865287">
    <property type="protein sequence ID" value="KAK4232528.1"/>
    <property type="molecule type" value="Genomic_DNA"/>
</dbReference>
<keyword evidence="4" id="KW-0479">Metal-binding</keyword>
<dbReference type="GO" id="GO:0008299">
    <property type="term" value="P:isoprenoid biosynthetic process"/>
    <property type="evidence" value="ECO:0007669"/>
    <property type="project" value="UniProtKB-ARBA"/>
</dbReference>